<sequence length="102" mass="10587">MTKIFVTNPAGRETALEAENGEPLMKVLRAAGLGIKGSCEGALSCGSCHVHIDPATSGLLEPPAEDEIDMIDLADGAIPTSRFSCQIRISPALDGLRLSVPA</sequence>
<comment type="caution">
    <text evidence="8">The sequence shown here is derived from an EMBL/GenBank/DDBJ whole genome shotgun (WGS) entry which is preliminary data.</text>
</comment>
<dbReference type="InterPro" id="IPR012675">
    <property type="entry name" value="Beta-grasp_dom_sf"/>
</dbReference>
<evidence type="ECO:0000256" key="6">
    <source>
        <dbReference type="ARBA" id="ARBA00034078"/>
    </source>
</evidence>
<dbReference type="Pfam" id="PF00111">
    <property type="entry name" value="Fer2"/>
    <property type="match status" value="1"/>
</dbReference>
<evidence type="ECO:0000259" key="7">
    <source>
        <dbReference type="PROSITE" id="PS51085"/>
    </source>
</evidence>
<evidence type="ECO:0000256" key="1">
    <source>
        <dbReference type="ARBA" id="ARBA00010914"/>
    </source>
</evidence>
<dbReference type="Proteomes" id="UP001155380">
    <property type="component" value="Unassembled WGS sequence"/>
</dbReference>
<evidence type="ECO:0000256" key="2">
    <source>
        <dbReference type="ARBA" id="ARBA00022714"/>
    </source>
</evidence>
<dbReference type="Gene3D" id="3.10.20.30">
    <property type="match status" value="1"/>
</dbReference>
<evidence type="ECO:0000313" key="8">
    <source>
        <dbReference type="EMBL" id="MCO5958985.1"/>
    </source>
</evidence>
<dbReference type="AlphaFoldDB" id="A0AAJ1F6J0"/>
<feature type="domain" description="2Fe-2S ferredoxin-type" evidence="7">
    <location>
        <begin position="2"/>
        <end position="102"/>
    </location>
</feature>
<dbReference type="InterPro" id="IPR001055">
    <property type="entry name" value="Adrenodoxin-like"/>
</dbReference>
<keyword evidence="5" id="KW-0411">Iron-sulfur</keyword>
<evidence type="ECO:0000313" key="9">
    <source>
        <dbReference type="Proteomes" id="UP001155380"/>
    </source>
</evidence>
<name>A0AAJ1F6J0_9HYPH</name>
<dbReference type="GO" id="GO:0046872">
    <property type="term" value="F:metal ion binding"/>
    <property type="evidence" value="ECO:0007669"/>
    <property type="project" value="UniProtKB-KW"/>
</dbReference>
<dbReference type="RefSeq" id="WP_250914412.1">
    <property type="nucleotide sequence ID" value="NZ_JAMXLX010000007.1"/>
</dbReference>
<reference evidence="8" key="1">
    <citation type="submission" date="2022-06" db="EMBL/GenBank/DDBJ databases">
        <authorList>
            <person name="Sun Q."/>
        </authorList>
    </citation>
    <scope>NUCLEOTIDE SEQUENCE</scope>
    <source>
        <strain evidence="8">S101</strain>
    </source>
</reference>
<dbReference type="GO" id="GO:0009055">
    <property type="term" value="F:electron transfer activity"/>
    <property type="evidence" value="ECO:0007669"/>
    <property type="project" value="TreeGrafter"/>
</dbReference>
<dbReference type="SUPFAM" id="SSF54292">
    <property type="entry name" value="2Fe-2S ferredoxin-like"/>
    <property type="match status" value="1"/>
</dbReference>
<keyword evidence="4" id="KW-0408">Iron</keyword>
<accession>A0AAJ1F6J0</accession>
<organism evidence="8 9">
    <name type="scientific">Ciceribacter sichuanensis</name>
    <dbReference type="NCBI Taxonomy" id="2949647"/>
    <lineage>
        <taxon>Bacteria</taxon>
        <taxon>Pseudomonadati</taxon>
        <taxon>Pseudomonadota</taxon>
        <taxon>Alphaproteobacteria</taxon>
        <taxon>Hyphomicrobiales</taxon>
        <taxon>Rhizobiaceae</taxon>
        <taxon>Ciceribacter</taxon>
    </lineage>
</organism>
<dbReference type="GO" id="GO:0140647">
    <property type="term" value="P:P450-containing electron transport chain"/>
    <property type="evidence" value="ECO:0007669"/>
    <property type="project" value="InterPro"/>
</dbReference>
<dbReference type="PROSITE" id="PS51085">
    <property type="entry name" value="2FE2S_FER_2"/>
    <property type="match status" value="1"/>
</dbReference>
<keyword evidence="3" id="KW-0479">Metal-binding</keyword>
<evidence type="ECO:0000256" key="3">
    <source>
        <dbReference type="ARBA" id="ARBA00022723"/>
    </source>
</evidence>
<dbReference type="EMBL" id="JAMXLX010000007">
    <property type="protein sequence ID" value="MCO5958985.1"/>
    <property type="molecule type" value="Genomic_DNA"/>
</dbReference>
<dbReference type="CDD" id="cd00207">
    <property type="entry name" value="fer2"/>
    <property type="match status" value="1"/>
</dbReference>
<protein>
    <submittedName>
        <fullName evidence="8">2Fe-2S iron-sulfur cluster-binding protein</fullName>
    </submittedName>
</protein>
<proteinExistence type="inferred from homology"/>
<evidence type="ECO:0000256" key="4">
    <source>
        <dbReference type="ARBA" id="ARBA00023004"/>
    </source>
</evidence>
<evidence type="ECO:0000256" key="5">
    <source>
        <dbReference type="ARBA" id="ARBA00023014"/>
    </source>
</evidence>
<dbReference type="PRINTS" id="PR00355">
    <property type="entry name" value="ADRENODOXIN"/>
</dbReference>
<keyword evidence="2" id="KW-0001">2Fe-2S</keyword>
<dbReference type="GO" id="GO:0051537">
    <property type="term" value="F:2 iron, 2 sulfur cluster binding"/>
    <property type="evidence" value="ECO:0007669"/>
    <property type="project" value="UniProtKB-KW"/>
</dbReference>
<comment type="similarity">
    <text evidence="1">Belongs to the adrenodoxin/putidaredoxin family.</text>
</comment>
<comment type="cofactor">
    <cofactor evidence="6">
        <name>[2Fe-2S] cluster</name>
        <dbReference type="ChEBI" id="CHEBI:190135"/>
    </cofactor>
</comment>
<dbReference type="PANTHER" id="PTHR23426">
    <property type="entry name" value="FERREDOXIN/ADRENODOXIN"/>
    <property type="match status" value="1"/>
</dbReference>
<dbReference type="InterPro" id="IPR036010">
    <property type="entry name" value="2Fe-2S_ferredoxin-like_sf"/>
</dbReference>
<gene>
    <name evidence="8" type="ORF">NBH21_19585</name>
</gene>
<dbReference type="InterPro" id="IPR001041">
    <property type="entry name" value="2Fe-2S_ferredoxin-type"/>
</dbReference>
<dbReference type="PANTHER" id="PTHR23426:SF65">
    <property type="entry name" value="FERREDOXIN-2, MITOCHONDRIAL"/>
    <property type="match status" value="1"/>
</dbReference>